<protein>
    <submittedName>
        <fullName evidence="1">Uncharacterized protein</fullName>
    </submittedName>
</protein>
<dbReference type="EMBL" id="DAKRPA010000051">
    <property type="protein sequence ID" value="DBA01224.1"/>
    <property type="molecule type" value="Genomic_DNA"/>
</dbReference>
<accession>A0AAV2Z575</accession>
<keyword evidence="2" id="KW-1185">Reference proteome</keyword>
<organism evidence="1 2">
    <name type="scientific">Lagenidium giganteum</name>
    <dbReference type="NCBI Taxonomy" id="4803"/>
    <lineage>
        <taxon>Eukaryota</taxon>
        <taxon>Sar</taxon>
        <taxon>Stramenopiles</taxon>
        <taxon>Oomycota</taxon>
        <taxon>Peronosporomycetes</taxon>
        <taxon>Pythiales</taxon>
        <taxon>Pythiaceae</taxon>
    </lineage>
</organism>
<reference evidence="1" key="2">
    <citation type="journal article" date="2023" name="Microbiol Resour">
        <title>Decontamination and Annotation of the Draft Genome Sequence of the Oomycete Lagenidium giganteum ARSEF 373.</title>
        <authorList>
            <person name="Morgan W.R."/>
            <person name="Tartar A."/>
        </authorList>
    </citation>
    <scope>NUCLEOTIDE SEQUENCE</scope>
    <source>
        <strain evidence="1">ARSEF 373</strain>
    </source>
</reference>
<reference evidence="1" key="1">
    <citation type="submission" date="2022-11" db="EMBL/GenBank/DDBJ databases">
        <authorList>
            <person name="Morgan W.R."/>
            <person name="Tartar A."/>
        </authorList>
    </citation>
    <scope>NUCLEOTIDE SEQUENCE</scope>
    <source>
        <strain evidence="1">ARSEF 373</strain>
    </source>
</reference>
<dbReference type="Proteomes" id="UP001146120">
    <property type="component" value="Unassembled WGS sequence"/>
</dbReference>
<comment type="caution">
    <text evidence="1">The sequence shown here is derived from an EMBL/GenBank/DDBJ whole genome shotgun (WGS) entry which is preliminary data.</text>
</comment>
<evidence type="ECO:0000313" key="2">
    <source>
        <dbReference type="Proteomes" id="UP001146120"/>
    </source>
</evidence>
<gene>
    <name evidence="1" type="ORF">N0F65_010816</name>
</gene>
<proteinExistence type="predicted"/>
<evidence type="ECO:0000313" key="1">
    <source>
        <dbReference type="EMBL" id="DBA01224.1"/>
    </source>
</evidence>
<sequence>MAPHEESYVVVGKNSERKYQVELPPSDIDRHVCFTMLRFVLSTFGFLLLISDVPRTGLGTTSLLSYGFKPATPDTIKFFGPSAYPSTHLTRTVDPATGTERVLDSKNNTVLAVWPYKFDSLSIPHRSLVQILNKSEWKYQVELPPSDIDRHIYFTVLRFVLSTFGFLLLITDVPRTGLGTPSMSDYGYKLAMPGTIMHFGPWAYPNAHITRTVDPKTDTERVLDSDNNTMLAVWPYKFDSLSIPARSLVQILDVPEYPPCIVYKETCLPAATVFRMLDALVTRLKDKFFDPRVVSSRDIKSSVNFVTRHYWIDRFHHIFFRLLWGRRELRRNSAHYYAPGDQRLSDLCRAPEDQIPFLCTHVVGWYPPVDKYSAVPLSLMQHITARVRYWQRQYPTLAIDLTVLGAINPKETRYRSIIPWSPAVNLRAYSDEITTLIRGRNCSTVQTTEPCTTVFIDDYRYERGLTTNSAPEWYHITATLRGAAQLYIWIRLLALWVGCYDARSSEVKFRGSSCWVRCYRAWATLFKIPSHVIVYGSWPPIVLYAVAHYIDCCVIHQIGDMKWATLNGNFDFKLGEYITIASIQMRNVWFISLCLKLLLTFQHTALYPRAAPGLVRDGIIGLRGILISLTAWLTIFANMRALSFRNSDVSDVWVLPRQMRWSIRREFDWASYSEFGFRFDVKSIIAASIVVFGIVIAQKVVYTAKNYVFKRPDLPTNVIACRTYYLPYSTGKLWSRSVMCIYWRVWMNVTRKKLTFARAHRYSVSIGKQTITAKAPRSTKCVGFEYGRWSVVATRCAHSIIDSVAADTKKSTGASTSGMATTAVPRQEESHLVVGHKTGRKYQVTLPPTDIDRHIYFTVLRFVLSLCGFLLLITDVPRTGLGTPSMTSYGLNNALPEAVKHFGPWAYPTTHLTRSVDPATGAERVLDATNGTIQAVWPYKFDSLSIIQRSLVRILNVPEYPRCVLYEEPCDAAGLPTATVFKMLDAMVTRLQQQFFDPKVVSSREAKSPVNFITRHNWIDRLHHAFYAWLWKHQELHRNSVHYYPPGDPRLRDLCRGPKDEVPWLCSHVVGWYPPADQFTSTPVCIMKHMTARVRYWQRQYPDLVIDFTILNSVGQKETRYRSLVPSFPSVEQRPEADEITTFMRGRNCSAVTRECTTVFIDDYRYERGLTFNSASEWYHVTATMRGAAQLYVWVRLLSLWIGCFRARSLEMKHRKSSFSLRFYRAWATFFKIPSHVIVYGSWPPVILYAVAHYIDCCIIHQVGDIKWSTLNGNFNFNLLEYIKIVSIQMRNVWFVALCQKLVVSFQQTALYPRAAPWLVRDGFVSVRGMLISLTAWFTIFANLRALRFRDSDIDKTWVLSRSVRLPAKFDVDLAPYCEFGFRFDVKSIIAASIVVFGIVIAQKLVFTVKNYVVKRPDLPTNVIACRTYYLPYSTGKLWSRSVMCIYWRVWMNMTRKKLAFARAHRYSVSIGKQTITAKAPRVSAVAELIEVKLPLDDPRGATTYMLLPCSLDELQETTKNDDATRFVAVDTVDSSTLPWTVLLNCG</sequence>
<name>A0AAV2Z575_9STRA</name>